<gene>
    <name evidence="1" type="ORF">BJG266_LOCUS19951</name>
</gene>
<comment type="caution">
    <text evidence="1">The sequence shown here is derived from an EMBL/GenBank/DDBJ whole genome shotgun (WGS) entry which is preliminary data.</text>
</comment>
<reference evidence="1" key="1">
    <citation type="submission" date="2021-02" db="EMBL/GenBank/DDBJ databases">
        <authorList>
            <person name="Nowell W R."/>
        </authorList>
    </citation>
    <scope>NUCLEOTIDE SEQUENCE</scope>
</reference>
<accession>A0A814M6W9</accession>
<sequence length="87" mass="9471">MEVFLTSLTPQQRISWNSIKGQLVHGAMNTVTSHLGAILGKRNADDAKMELFLTSLTSQQRSLLNHIKDQLLNGSIGTAILAVLGKK</sequence>
<proteinExistence type="predicted"/>
<dbReference type="EMBL" id="CAJNOI010000110">
    <property type="protein sequence ID" value="CAF1075450.1"/>
    <property type="molecule type" value="Genomic_DNA"/>
</dbReference>
<evidence type="ECO:0000313" key="2">
    <source>
        <dbReference type="Proteomes" id="UP000663877"/>
    </source>
</evidence>
<name>A0A814M6W9_9BILA</name>
<organism evidence="1 2">
    <name type="scientific">Adineta steineri</name>
    <dbReference type="NCBI Taxonomy" id="433720"/>
    <lineage>
        <taxon>Eukaryota</taxon>
        <taxon>Metazoa</taxon>
        <taxon>Spiralia</taxon>
        <taxon>Gnathifera</taxon>
        <taxon>Rotifera</taxon>
        <taxon>Eurotatoria</taxon>
        <taxon>Bdelloidea</taxon>
        <taxon>Adinetida</taxon>
        <taxon>Adinetidae</taxon>
        <taxon>Adineta</taxon>
    </lineage>
</organism>
<dbReference type="AlphaFoldDB" id="A0A814M6W9"/>
<protein>
    <submittedName>
        <fullName evidence="1">Uncharacterized protein</fullName>
    </submittedName>
</protein>
<dbReference type="Proteomes" id="UP000663877">
    <property type="component" value="Unassembled WGS sequence"/>
</dbReference>
<evidence type="ECO:0000313" key="1">
    <source>
        <dbReference type="EMBL" id="CAF1075450.1"/>
    </source>
</evidence>